<accession>A0A3B3U3C1</accession>
<evidence type="ECO:0000313" key="5">
    <source>
        <dbReference type="Proteomes" id="UP000261500"/>
    </source>
</evidence>
<keyword evidence="5" id="KW-1185">Reference proteome</keyword>
<dbReference type="SMART" id="SM00008">
    <property type="entry name" value="HormR"/>
    <property type="match status" value="1"/>
</dbReference>
<keyword evidence="2" id="KW-1015">Disulfide bond</keyword>
<evidence type="ECO:0000256" key="2">
    <source>
        <dbReference type="ARBA" id="ARBA00023157"/>
    </source>
</evidence>
<organism evidence="4 5">
    <name type="scientific">Poecilia latipinna</name>
    <name type="common">sailfin molly</name>
    <dbReference type="NCBI Taxonomy" id="48699"/>
    <lineage>
        <taxon>Eukaryota</taxon>
        <taxon>Metazoa</taxon>
        <taxon>Chordata</taxon>
        <taxon>Craniata</taxon>
        <taxon>Vertebrata</taxon>
        <taxon>Euteleostomi</taxon>
        <taxon>Actinopterygii</taxon>
        <taxon>Neopterygii</taxon>
        <taxon>Teleostei</taxon>
        <taxon>Neoteleostei</taxon>
        <taxon>Acanthomorphata</taxon>
        <taxon>Ovalentaria</taxon>
        <taxon>Atherinomorphae</taxon>
        <taxon>Cyprinodontiformes</taxon>
        <taxon>Poeciliidae</taxon>
        <taxon>Poeciliinae</taxon>
        <taxon>Poecilia</taxon>
    </lineage>
</organism>
<keyword evidence="1" id="KW-0732">Signal</keyword>
<reference evidence="4" key="2">
    <citation type="submission" date="2025-09" db="UniProtKB">
        <authorList>
            <consortium name="Ensembl"/>
        </authorList>
    </citation>
    <scope>IDENTIFICATION</scope>
</reference>
<dbReference type="Ensembl" id="ENSPLAT00000005070.1">
    <property type="protein sequence ID" value="ENSPLAP00000007139.1"/>
    <property type="gene ID" value="ENSPLAG00000009429.1"/>
</dbReference>
<dbReference type="GO" id="GO:0004948">
    <property type="term" value="F:calcitonin receptor activity"/>
    <property type="evidence" value="ECO:0007669"/>
    <property type="project" value="InterPro"/>
</dbReference>
<reference evidence="4" key="1">
    <citation type="submission" date="2025-08" db="UniProtKB">
        <authorList>
            <consortium name="Ensembl"/>
        </authorList>
    </citation>
    <scope>IDENTIFICATION</scope>
</reference>
<proteinExistence type="predicted"/>
<feature type="domain" description="G-protein coupled receptors family 2 profile 1" evidence="3">
    <location>
        <begin position="35"/>
        <end position="113"/>
    </location>
</feature>
<dbReference type="PROSITE" id="PS00649">
    <property type="entry name" value="G_PROTEIN_RECEP_F2_1"/>
    <property type="match status" value="1"/>
</dbReference>
<evidence type="ECO:0000259" key="3">
    <source>
        <dbReference type="PROSITE" id="PS50227"/>
    </source>
</evidence>
<dbReference type="InterPro" id="IPR050332">
    <property type="entry name" value="GPCR_2"/>
</dbReference>
<dbReference type="GO" id="GO:0007204">
    <property type="term" value="P:positive regulation of cytosolic calcium ion concentration"/>
    <property type="evidence" value="ECO:0007669"/>
    <property type="project" value="TreeGrafter"/>
</dbReference>
<dbReference type="Gene3D" id="4.10.1240.10">
    <property type="entry name" value="GPCR, family 2, extracellular hormone receptor domain"/>
    <property type="match status" value="1"/>
</dbReference>
<dbReference type="InterPro" id="IPR003287">
    <property type="entry name" value="GPCR_2_calcitonin_rcpt_fam"/>
</dbReference>
<dbReference type="PROSITE" id="PS50227">
    <property type="entry name" value="G_PROTEIN_RECEP_F2_3"/>
    <property type="match status" value="1"/>
</dbReference>
<name>A0A3B3U3C1_9TELE</name>
<evidence type="ECO:0000313" key="4">
    <source>
        <dbReference type="Ensembl" id="ENSPLAP00000007139.1"/>
    </source>
</evidence>
<dbReference type="PANTHER" id="PTHR45620:SF8">
    <property type="entry name" value="CALCITONIN RECEPTOR"/>
    <property type="match status" value="1"/>
</dbReference>
<dbReference type="PRINTS" id="PR01350">
    <property type="entry name" value="CTRFAMILY"/>
</dbReference>
<dbReference type="GO" id="GO:0007189">
    <property type="term" value="P:adenylate cyclase-activating G protein-coupled receptor signaling pathway"/>
    <property type="evidence" value="ECO:0007669"/>
    <property type="project" value="TreeGrafter"/>
</dbReference>
<dbReference type="GeneTree" id="ENSGT00940000155380"/>
<protein>
    <recommendedName>
        <fullName evidence="3">G-protein coupled receptors family 2 profile 1 domain-containing protein</fullName>
    </recommendedName>
</protein>
<dbReference type="Pfam" id="PF02793">
    <property type="entry name" value="HRM"/>
    <property type="match status" value="1"/>
</dbReference>
<dbReference type="SUPFAM" id="SSF111418">
    <property type="entry name" value="Hormone receptor domain"/>
    <property type="match status" value="1"/>
</dbReference>
<dbReference type="AlphaFoldDB" id="A0A3B3U3C1"/>
<dbReference type="GO" id="GO:0005886">
    <property type="term" value="C:plasma membrane"/>
    <property type="evidence" value="ECO:0007669"/>
    <property type="project" value="TreeGrafter"/>
</dbReference>
<dbReference type="Proteomes" id="UP000261500">
    <property type="component" value="Unplaced"/>
</dbReference>
<dbReference type="GO" id="GO:0030424">
    <property type="term" value="C:axon"/>
    <property type="evidence" value="ECO:0007669"/>
    <property type="project" value="TreeGrafter"/>
</dbReference>
<evidence type="ECO:0000256" key="1">
    <source>
        <dbReference type="ARBA" id="ARBA00022729"/>
    </source>
</evidence>
<dbReference type="InterPro" id="IPR001879">
    <property type="entry name" value="GPCR_2_extracellular_dom"/>
</dbReference>
<dbReference type="InterPro" id="IPR036445">
    <property type="entry name" value="GPCR_2_extracell_dom_sf"/>
</dbReference>
<dbReference type="InterPro" id="IPR017983">
    <property type="entry name" value="GPCR_2_secretin-like_CS"/>
</dbReference>
<dbReference type="PANTHER" id="PTHR45620">
    <property type="entry name" value="PDF RECEPTOR-LIKE PROTEIN-RELATED"/>
    <property type="match status" value="1"/>
</dbReference>
<sequence>MSFLKDAAGDESQPHSHFKTVFSPQKLKVEENEQKCLQKMKRDPALNKTAPYCSRNWDGWLCWDDTPAGTLASQSCPDYFSDLNPTAMATKYCAEDGQWFRHPASGVTWTNYTLYTTVIEPTFNPFFIVHKPLNVQNATSCSHLT</sequence>